<dbReference type="GO" id="GO:0008990">
    <property type="term" value="F:rRNA (guanine-N2-)-methyltransferase activity"/>
    <property type="evidence" value="ECO:0007669"/>
    <property type="project" value="TreeGrafter"/>
</dbReference>
<feature type="domain" description="THUMP" evidence="4">
    <location>
        <begin position="46"/>
        <end position="157"/>
    </location>
</feature>
<protein>
    <submittedName>
        <fullName evidence="5">Class I SAM-dependent RNA methyltransferase</fullName>
    </submittedName>
</protein>
<name>A0A4U5TTD2_9FLAO</name>
<dbReference type="Pfam" id="PF01170">
    <property type="entry name" value="UPF0020"/>
    <property type="match status" value="1"/>
</dbReference>
<evidence type="ECO:0000256" key="3">
    <source>
        <dbReference type="PROSITE-ProRule" id="PRU00529"/>
    </source>
</evidence>
<reference evidence="5 6" key="1">
    <citation type="submission" date="2019-04" db="EMBL/GenBank/DDBJ databases">
        <title>Psychroflexus halotolerans sp. nov., isolated from a marine solar saltern.</title>
        <authorList>
            <person name="Feng X."/>
        </authorList>
    </citation>
    <scope>NUCLEOTIDE SEQUENCE [LARGE SCALE GENOMIC DNA]</scope>
    <source>
        <strain evidence="5 6">WDS2C27</strain>
    </source>
</reference>
<dbReference type="GO" id="GO:0003723">
    <property type="term" value="F:RNA binding"/>
    <property type="evidence" value="ECO:0007669"/>
    <property type="project" value="UniProtKB-UniRule"/>
</dbReference>
<dbReference type="InterPro" id="IPR053943">
    <property type="entry name" value="RlmKL-like_Mtase_CS"/>
</dbReference>
<gene>
    <name evidence="5" type="ORF">FCN74_06800</name>
</gene>
<dbReference type="GO" id="GO:0070043">
    <property type="term" value="F:rRNA (guanine-N7-)-methyltransferase activity"/>
    <property type="evidence" value="ECO:0007669"/>
    <property type="project" value="TreeGrafter"/>
</dbReference>
<dbReference type="Proteomes" id="UP000306552">
    <property type="component" value="Unassembled WGS sequence"/>
</dbReference>
<evidence type="ECO:0000256" key="2">
    <source>
        <dbReference type="ARBA" id="ARBA00022679"/>
    </source>
</evidence>
<keyword evidence="3" id="KW-0694">RNA-binding</keyword>
<dbReference type="SUPFAM" id="SSF53335">
    <property type="entry name" value="S-adenosyl-L-methionine-dependent methyltransferases"/>
    <property type="match status" value="1"/>
</dbReference>
<accession>A0A4U5TTD2</accession>
<dbReference type="RefSeq" id="WP_138931836.1">
    <property type="nucleotide sequence ID" value="NZ_SWMU01000002.1"/>
</dbReference>
<evidence type="ECO:0000256" key="1">
    <source>
        <dbReference type="ARBA" id="ARBA00022603"/>
    </source>
</evidence>
<keyword evidence="6" id="KW-1185">Reference proteome</keyword>
<dbReference type="PANTHER" id="PTHR47313:SF1">
    <property type="entry name" value="RIBOSOMAL RNA LARGE SUBUNIT METHYLTRANSFERASE K_L"/>
    <property type="match status" value="1"/>
</dbReference>
<dbReference type="CDD" id="cd11715">
    <property type="entry name" value="THUMP_AdoMetMT"/>
    <property type="match status" value="1"/>
</dbReference>
<dbReference type="PROSITE" id="PS01261">
    <property type="entry name" value="UPF0020"/>
    <property type="match status" value="1"/>
</dbReference>
<evidence type="ECO:0000259" key="4">
    <source>
        <dbReference type="PROSITE" id="PS51165"/>
    </source>
</evidence>
<sequence length="375" mass="42797">MSNNFKMLATTLYGFEPLLERELLKLGAMDIKPGVRNVSFVGDTGFMYKANLSLRTALSILKPIKTFKFHSEDEFYQKLYEFNWSNIMTVDNTFMASATTHQSIFNNSQFVGLRTKDAIVDFFRNQTGKRPNVSTDDPQLIFNVHINRNTCTVSLDSSGDKLFKRGYRTVTNIAPINEVLAAGLLLHSGWDGQSDFMDPMCGSGTILIEAAMIACQIPPNLNRKTFGFMHWQDWDEDLFEVITKSVLKKIRPFHFKITGIDKAPSAIRKAQDNVDKANLSEFINIHHDDFFSTSKEDERPLHMLFNPPYGNRLDVNPELFYKILGQTLKANYKNTKVCFITSDDDAPRFLELKGSKPIKVFNGGIEANLYQFKIY</sequence>
<dbReference type="InterPro" id="IPR029063">
    <property type="entry name" value="SAM-dependent_MTases_sf"/>
</dbReference>
<evidence type="ECO:0000313" key="5">
    <source>
        <dbReference type="EMBL" id="TKS56734.1"/>
    </source>
</evidence>
<evidence type="ECO:0000313" key="6">
    <source>
        <dbReference type="Proteomes" id="UP000306552"/>
    </source>
</evidence>
<dbReference type="Gene3D" id="3.40.50.150">
    <property type="entry name" value="Vaccinia Virus protein VP39"/>
    <property type="match status" value="1"/>
</dbReference>
<dbReference type="PANTHER" id="PTHR47313">
    <property type="entry name" value="RIBOSOMAL RNA LARGE SUBUNIT METHYLTRANSFERASE K/L"/>
    <property type="match status" value="1"/>
</dbReference>
<comment type="caution">
    <text evidence="5">The sequence shown here is derived from an EMBL/GenBank/DDBJ whole genome shotgun (WGS) entry which is preliminary data.</text>
</comment>
<dbReference type="PROSITE" id="PS51165">
    <property type="entry name" value="THUMP"/>
    <property type="match status" value="1"/>
</dbReference>
<dbReference type="InterPro" id="IPR004114">
    <property type="entry name" value="THUMP_dom"/>
</dbReference>
<proteinExistence type="predicted"/>
<dbReference type="SMART" id="SM00981">
    <property type="entry name" value="THUMP"/>
    <property type="match status" value="1"/>
</dbReference>
<dbReference type="InterPro" id="IPR054170">
    <property type="entry name" value="RlmL_1st"/>
</dbReference>
<dbReference type="Gene3D" id="3.30.2130.30">
    <property type="match status" value="1"/>
</dbReference>
<dbReference type="Pfam" id="PF02926">
    <property type="entry name" value="THUMP"/>
    <property type="match status" value="1"/>
</dbReference>
<dbReference type="InterPro" id="IPR000241">
    <property type="entry name" value="RlmKL-like_Mtase"/>
</dbReference>
<dbReference type="Pfam" id="PF22020">
    <property type="entry name" value="RlmL_1st"/>
    <property type="match status" value="1"/>
</dbReference>
<keyword evidence="2 5" id="KW-0808">Transferase</keyword>
<dbReference type="EMBL" id="SWMU01000002">
    <property type="protein sequence ID" value="TKS56734.1"/>
    <property type="molecule type" value="Genomic_DNA"/>
</dbReference>
<organism evidence="5 6">
    <name type="scientific">Mesohalobacter halotolerans</name>
    <dbReference type="NCBI Taxonomy" id="1883405"/>
    <lineage>
        <taxon>Bacteria</taxon>
        <taxon>Pseudomonadati</taxon>
        <taxon>Bacteroidota</taxon>
        <taxon>Flavobacteriia</taxon>
        <taxon>Flavobacteriales</taxon>
        <taxon>Flavobacteriaceae</taxon>
        <taxon>Mesohalobacter</taxon>
    </lineage>
</organism>
<dbReference type="AlphaFoldDB" id="A0A4U5TTD2"/>
<keyword evidence="1 5" id="KW-0489">Methyltransferase</keyword>
<dbReference type="OrthoDB" id="9809404at2"/>